<sequence length="82" mass="9268">MTRLLQAALICTVELATRRQLIRFLPTRSGNTSTAASFTAIESPASYSLHIQTHECFFVARSIIDDQWHDQQPMTSGMINNR</sequence>
<dbReference type="AlphaFoldDB" id="A0A4Z1P9H4"/>
<evidence type="ECO:0000313" key="2">
    <source>
        <dbReference type="Proteomes" id="UP000298493"/>
    </source>
</evidence>
<reference evidence="1 2" key="1">
    <citation type="submission" date="2019-04" db="EMBL/GenBank/DDBJ databases">
        <title>High contiguity whole genome sequence and gene annotation resource for two Venturia nashicola isolates.</title>
        <authorList>
            <person name="Prokchorchik M."/>
            <person name="Won K."/>
            <person name="Lee Y."/>
            <person name="Choi E.D."/>
            <person name="Segonzac C."/>
            <person name="Sohn K.H."/>
        </authorList>
    </citation>
    <scope>NUCLEOTIDE SEQUENCE [LARGE SCALE GENOMIC DNA]</scope>
    <source>
        <strain evidence="1 2">PRI2</strain>
    </source>
</reference>
<comment type="caution">
    <text evidence="1">The sequence shown here is derived from an EMBL/GenBank/DDBJ whole genome shotgun (WGS) entry which is preliminary data.</text>
</comment>
<protein>
    <submittedName>
        <fullName evidence="1">Uncharacterized protein</fullName>
    </submittedName>
</protein>
<organism evidence="1 2">
    <name type="scientific">Venturia nashicola</name>
    <dbReference type="NCBI Taxonomy" id="86259"/>
    <lineage>
        <taxon>Eukaryota</taxon>
        <taxon>Fungi</taxon>
        <taxon>Dikarya</taxon>
        <taxon>Ascomycota</taxon>
        <taxon>Pezizomycotina</taxon>
        <taxon>Dothideomycetes</taxon>
        <taxon>Pleosporomycetidae</taxon>
        <taxon>Venturiales</taxon>
        <taxon>Venturiaceae</taxon>
        <taxon>Venturia</taxon>
    </lineage>
</organism>
<accession>A0A4Z1P9H4</accession>
<keyword evidence="2" id="KW-1185">Reference proteome</keyword>
<gene>
    <name evidence="1" type="ORF">E6O75_ATG03736</name>
</gene>
<dbReference type="Proteomes" id="UP000298493">
    <property type="component" value="Unassembled WGS sequence"/>
</dbReference>
<proteinExistence type="predicted"/>
<dbReference type="EMBL" id="SNSC02000003">
    <property type="protein sequence ID" value="TID25873.1"/>
    <property type="molecule type" value="Genomic_DNA"/>
</dbReference>
<evidence type="ECO:0000313" key="1">
    <source>
        <dbReference type="EMBL" id="TID25873.1"/>
    </source>
</evidence>
<name>A0A4Z1P9H4_9PEZI</name>